<evidence type="ECO:0000259" key="2">
    <source>
        <dbReference type="PROSITE" id="PS51352"/>
    </source>
</evidence>
<sequence length="182" mass="21301">MKKHITWSNLIFVIIICLFFYKPSRVWFTRKLSFSPSVNKISADKKITNYNWNLKGLNTNDINFDSTKGKVVFLNFWATWCPPCIAEFPFVQSFYNDYKNKVDFIFVTNENWPEVAIFFEKNGYDVPTYQTLNGYPLGLPNVSSIPTTFIIDKNGNIRLEKTGSADWNSESFRKQIDKMLNE</sequence>
<dbReference type="InterPro" id="IPR050553">
    <property type="entry name" value="Thioredoxin_ResA/DsbE_sf"/>
</dbReference>
<dbReference type="InterPro" id="IPR036249">
    <property type="entry name" value="Thioredoxin-like_sf"/>
</dbReference>
<dbReference type="Proteomes" id="UP001597062">
    <property type="component" value="Unassembled WGS sequence"/>
</dbReference>
<dbReference type="Pfam" id="PF08534">
    <property type="entry name" value="Redoxin"/>
    <property type="match status" value="1"/>
</dbReference>
<reference evidence="4" key="1">
    <citation type="journal article" date="2019" name="Int. J. Syst. Evol. Microbiol.">
        <title>The Global Catalogue of Microorganisms (GCM) 10K type strain sequencing project: providing services to taxonomists for standard genome sequencing and annotation.</title>
        <authorList>
            <consortium name="The Broad Institute Genomics Platform"/>
            <consortium name="The Broad Institute Genome Sequencing Center for Infectious Disease"/>
            <person name="Wu L."/>
            <person name="Ma J."/>
        </authorList>
    </citation>
    <scope>NUCLEOTIDE SEQUENCE [LARGE SCALE GENOMIC DNA]</scope>
    <source>
        <strain evidence="4">CCUG 60527</strain>
    </source>
</reference>
<proteinExistence type="predicted"/>
<gene>
    <name evidence="3" type="ORF">ACFQ1U_08520</name>
</gene>
<keyword evidence="1" id="KW-0472">Membrane</keyword>
<dbReference type="PROSITE" id="PS51352">
    <property type="entry name" value="THIOREDOXIN_2"/>
    <property type="match status" value="1"/>
</dbReference>
<dbReference type="EMBL" id="JBHTJR010000045">
    <property type="protein sequence ID" value="MFD0993246.1"/>
    <property type="molecule type" value="Genomic_DNA"/>
</dbReference>
<dbReference type="Gene3D" id="3.40.30.10">
    <property type="entry name" value="Glutaredoxin"/>
    <property type="match status" value="1"/>
</dbReference>
<keyword evidence="1" id="KW-0812">Transmembrane</keyword>
<feature type="domain" description="Thioredoxin" evidence="2">
    <location>
        <begin position="36"/>
        <end position="181"/>
    </location>
</feature>
<comment type="caution">
    <text evidence="3">The sequence shown here is derived from an EMBL/GenBank/DDBJ whole genome shotgun (WGS) entry which is preliminary data.</text>
</comment>
<dbReference type="PANTHER" id="PTHR42852:SF17">
    <property type="entry name" value="THIOREDOXIN-LIKE PROTEIN HI_1115"/>
    <property type="match status" value="1"/>
</dbReference>
<organism evidence="3 4">
    <name type="scientific">Tenacibaculum geojense</name>
    <dbReference type="NCBI Taxonomy" id="915352"/>
    <lineage>
        <taxon>Bacteria</taxon>
        <taxon>Pseudomonadati</taxon>
        <taxon>Bacteroidota</taxon>
        <taxon>Flavobacteriia</taxon>
        <taxon>Flavobacteriales</taxon>
        <taxon>Flavobacteriaceae</taxon>
        <taxon>Tenacibaculum</taxon>
    </lineage>
</organism>
<keyword evidence="1" id="KW-1133">Transmembrane helix</keyword>
<dbReference type="RefSeq" id="WP_386107301.1">
    <property type="nucleotide sequence ID" value="NZ_JBHTJR010000045.1"/>
</dbReference>
<dbReference type="CDD" id="cd02966">
    <property type="entry name" value="TlpA_like_family"/>
    <property type="match status" value="1"/>
</dbReference>
<evidence type="ECO:0000313" key="3">
    <source>
        <dbReference type="EMBL" id="MFD0993246.1"/>
    </source>
</evidence>
<dbReference type="PANTHER" id="PTHR42852">
    <property type="entry name" value="THIOL:DISULFIDE INTERCHANGE PROTEIN DSBE"/>
    <property type="match status" value="1"/>
</dbReference>
<feature type="transmembrane region" description="Helical" evidence="1">
    <location>
        <begin position="6"/>
        <end position="21"/>
    </location>
</feature>
<name>A0ABW3JUI5_9FLAO</name>
<dbReference type="InterPro" id="IPR013740">
    <property type="entry name" value="Redoxin"/>
</dbReference>
<dbReference type="SUPFAM" id="SSF52833">
    <property type="entry name" value="Thioredoxin-like"/>
    <property type="match status" value="1"/>
</dbReference>
<evidence type="ECO:0000313" key="4">
    <source>
        <dbReference type="Proteomes" id="UP001597062"/>
    </source>
</evidence>
<dbReference type="InterPro" id="IPR013766">
    <property type="entry name" value="Thioredoxin_domain"/>
</dbReference>
<keyword evidence="4" id="KW-1185">Reference proteome</keyword>
<protein>
    <submittedName>
        <fullName evidence="3">TlpA family protein disulfide reductase</fullName>
    </submittedName>
</protein>
<accession>A0ABW3JUI5</accession>
<evidence type="ECO:0000256" key="1">
    <source>
        <dbReference type="SAM" id="Phobius"/>
    </source>
</evidence>